<evidence type="ECO:0000313" key="2">
    <source>
        <dbReference type="Proteomes" id="UP001299220"/>
    </source>
</evidence>
<reference evidence="1 2" key="1">
    <citation type="submission" date="2020-12" db="EMBL/GenBank/DDBJ databases">
        <title>Whole genome sequences of gut porcine anaerobes.</title>
        <authorList>
            <person name="Kubasova T."/>
            <person name="Jahodarova E."/>
            <person name="Rychlik I."/>
        </authorList>
    </citation>
    <scope>NUCLEOTIDE SEQUENCE [LARGE SCALE GENOMIC DNA]</scope>
    <source>
        <strain evidence="1 2">An867</strain>
    </source>
</reference>
<comment type="caution">
    <text evidence="1">The sequence shown here is derived from an EMBL/GenBank/DDBJ whole genome shotgun (WGS) entry which is preliminary data.</text>
</comment>
<sequence length="356" mass="40654">MKKTRYFVILLAVLLCLSGCYPLRPMYEQEDAGQITQKGTELMQGWLNKNMPGAELRECTADRLMWRGDGNEYLTGYAYGSIVEKDQARDFAVDTETGDVYFKMDQDTQRALDRAVAAYLYECMRIVQENDGDEFFCSILAPSHDPEHFDSFDYGLPAGVKDLDAFVRNPDSRPPIHISKARISVPDDTDLSIFNLEAFETLSGQCGSVIDGLTMANNTQTVTYGSGNAGFYEYGVLLEGNEYVLWGAVHVREEKRDSSTNGMILSEQTFTPELDLEFEETEKGFEFEFPHDGWGHGFRFYAKENSELIHHNYIYYYGNHKSTIRWKEQTQGFYAMVSENQTIVDFDLDGRLEQAE</sequence>
<name>A0ABS9CMD2_9FIRM</name>
<proteinExistence type="predicted"/>
<dbReference type="Proteomes" id="UP001299220">
    <property type="component" value="Unassembled WGS sequence"/>
</dbReference>
<evidence type="ECO:0000313" key="1">
    <source>
        <dbReference type="EMBL" id="MCF2652284.1"/>
    </source>
</evidence>
<dbReference type="EMBL" id="JAFBIT010000002">
    <property type="protein sequence ID" value="MCF2652284.1"/>
    <property type="molecule type" value="Genomic_DNA"/>
</dbReference>
<accession>A0ABS9CMD2</accession>
<dbReference type="RefSeq" id="WP_235323345.1">
    <property type="nucleotide sequence ID" value="NZ_JAFBIT010000002.1"/>
</dbReference>
<organism evidence="1 2">
    <name type="scientific">Anaeromassilibacillus senegalensis</name>
    <dbReference type="NCBI Taxonomy" id="1673717"/>
    <lineage>
        <taxon>Bacteria</taxon>
        <taxon>Bacillati</taxon>
        <taxon>Bacillota</taxon>
        <taxon>Clostridia</taxon>
        <taxon>Eubacteriales</taxon>
        <taxon>Acutalibacteraceae</taxon>
        <taxon>Anaeromassilibacillus</taxon>
    </lineage>
</organism>
<protein>
    <submittedName>
        <fullName evidence="1">Uncharacterized protein</fullName>
    </submittedName>
</protein>
<keyword evidence="2" id="KW-1185">Reference proteome</keyword>
<gene>
    <name evidence="1" type="ORF">JQM67_06695</name>
</gene>